<dbReference type="Proteomes" id="UP000674425">
    <property type="component" value="Unassembled WGS sequence"/>
</dbReference>
<organism evidence="1 2">
    <name type="scientific">Paraburkholderia aspalathi</name>
    <dbReference type="NCBI Taxonomy" id="1324617"/>
    <lineage>
        <taxon>Bacteria</taxon>
        <taxon>Pseudomonadati</taxon>
        <taxon>Pseudomonadota</taxon>
        <taxon>Betaproteobacteria</taxon>
        <taxon>Burkholderiales</taxon>
        <taxon>Burkholderiaceae</taxon>
        <taxon>Paraburkholderia</taxon>
    </lineage>
</organism>
<proteinExistence type="predicted"/>
<evidence type="ECO:0000313" key="2">
    <source>
        <dbReference type="Proteomes" id="UP000674425"/>
    </source>
</evidence>
<comment type="caution">
    <text evidence="1">The sequence shown here is derived from an EMBL/GenBank/DDBJ whole genome shotgun (WGS) entry which is preliminary data.</text>
</comment>
<keyword evidence="2" id="KW-1185">Reference proteome</keyword>
<accession>A0ABM8T4K8</accession>
<sequence>MLTSKGTVDLSLDLDTGQWTVRSLIAASARPSVPISVSLALSSDVLSIQSARTSIQEVTFARQTDRDITKNPSDVLTLNQVEFTAPSAKLVNVADPDLLYAGNVTATTITMLGTLSHGQFLPKVTGLGNLRFDVPSGVFLSRLNRRDTTHTSVPYSTGKRLRFIRIEDLITFYTSLGNAYKFGGWQRVKMNVVGPETSFTAESSYAGLAGLANISGFLFVDVNPAKSELKEGPDAVVEELAELLRFPVMGGQNYNQRATLLGTLDSNLGQPPNWFPVGLLQTTDERVTVVPLAFAPKLADRNIPTRNFSLLADEFAISTARGWIPSSSAPLPSITQEQIDRAVSGLTDSLIKGGGP</sequence>
<protein>
    <recommendedName>
        <fullName evidence="3">AsmA-like C-terminal domain-containing protein</fullName>
    </recommendedName>
</protein>
<evidence type="ECO:0008006" key="3">
    <source>
        <dbReference type="Google" id="ProtNLM"/>
    </source>
</evidence>
<evidence type="ECO:0000313" key="1">
    <source>
        <dbReference type="EMBL" id="CAE6857040.1"/>
    </source>
</evidence>
<reference evidence="1 2" key="1">
    <citation type="submission" date="2021-02" db="EMBL/GenBank/DDBJ databases">
        <authorList>
            <person name="Vanwijnsberghe S."/>
        </authorList>
    </citation>
    <scope>NUCLEOTIDE SEQUENCE [LARGE SCALE GENOMIC DNA]</scope>
    <source>
        <strain evidence="1 2">R-69658</strain>
    </source>
</reference>
<dbReference type="EMBL" id="CAJNAU010000141">
    <property type="protein sequence ID" value="CAE6857040.1"/>
    <property type="molecule type" value="Genomic_DNA"/>
</dbReference>
<gene>
    <name evidence="1" type="ORF">R69658_07439</name>
</gene>
<name>A0ABM8T4K8_9BURK</name>